<dbReference type="Proteomes" id="UP000759537">
    <property type="component" value="Unassembled WGS sequence"/>
</dbReference>
<dbReference type="PANTHER" id="PTHR10039:SF16">
    <property type="entry name" value="GPI INOSITOL-DEACYLASE"/>
    <property type="match status" value="1"/>
</dbReference>
<dbReference type="Pfam" id="PF17109">
    <property type="entry name" value="Goodbye"/>
    <property type="match status" value="2"/>
</dbReference>
<dbReference type="OrthoDB" id="5981048at2759"/>
<keyword evidence="5" id="KW-1185">Reference proteome</keyword>
<feature type="domain" description="Nephrocystin 3-like N-terminal" evidence="3">
    <location>
        <begin position="640"/>
        <end position="675"/>
    </location>
</feature>
<evidence type="ECO:0000313" key="5">
    <source>
        <dbReference type="Proteomes" id="UP000759537"/>
    </source>
</evidence>
<feature type="domain" description="Fungal STAND N-terminal Goodbye" evidence="2">
    <location>
        <begin position="365"/>
        <end position="494"/>
    </location>
</feature>
<accession>A0A9P5N822</accession>
<dbReference type="PANTHER" id="PTHR10039">
    <property type="entry name" value="AMELOGENIN"/>
    <property type="match status" value="1"/>
</dbReference>
<organism evidence="4 5">
    <name type="scientific">Russula ochroleuca</name>
    <dbReference type="NCBI Taxonomy" id="152965"/>
    <lineage>
        <taxon>Eukaryota</taxon>
        <taxon>Fungi</taxon>
        <taxon>Dikarya</taxon>
        <taxon>Basidiomycota</taxon>
        <taxon>Agaricomycotina</taxon>
        <taxon>Agaricomycetes</taxon>
        <taxon>Russulales</taxon>
        <taxon>Russulaceae</taxon>
        <taxon>Russula</taxon>
    </lineage>
</organism>
<reference evidence="4" key="2">
    <citation type="journal article" date="2020" name="Nat. Commun.">
        <title>Large-scale genome sequencing of mycorrhizal fungi provides insights into the early evolution of symbiotic traits.</title>
        <authorList>
            <person name="Miyauchi S."/>
            <person name="Kiss E."/>
            <person name="Kuo A."/>
            <person name="Drula E."/>
            <person name="Kohler A."/>
            <person name="Sanchez-Garcia M."/>
            <person name="Morin E."/>
            <person name="Andreopoulos B."/>
            <person name="Barry K.W."/>
            <person name="Bonito G."/>
            <person name="Buee M."/>
            <person name="Carver A."/>
            <person name="Chen C."/>
            <person name="Cichocki N."/>
            <person name="Clum A."/>
            <person name="Culley D."/>
            <person name="Crous P.W."/>
            <person name="Fauchery L."/>
            <person name="Girlanda M."/>
            <person name="Hayes R.D."/>
            <person name="Keri Z."/>
            <person name="LaButti K."/>
            <person name="Lipzen A."/>
            <person name="Lombard V."/>
            <person name="Magnuson J."/>
            <person name="Maillard F."/>
            <person name="Murat C."/>
            <person name="Nolan M."/>
            <person name="Ohm R.A."/>
            <person name="Pangilinan J."/>
            <person name="Pereira M.F."/>
            <person name="Perotto S."/>
            <person name="Peter M."/>
            <person name="Pfister S."/>
            <person name="Riley R."/>
            <person name="Sitrit Y."/>
            <person name="Stielow J.B."/>
            <person name="Szollosi G."/>
            <person name="Zifcakova L."/>
            <person name="Stursova M."/>
            <person name="Spatafora J.W."/>
            <person name="Tedersoo L."/>
            <person name="Vaario L.M."/>
            <person name="Yamada A."/>
            <person name="Yan M."/>
            <person name="Wang P."/>
            <person name="Xu J."/>
            <person name="Bruns T."/>
            <person name="Baldrian P."/>
            <person name="Vilgalys R."/>
            <person name="Dunand C."/>
            <person name="Henrissat B."/>
            <person name="Grigoriev I.V."/>
            <person name="Hibbett D."/>
            <person name="Nagy L.G."/>
            <person name="Martin F.M."/>
        </authorList>
    </citation>
    <scope>NUCLEOTIDE SEQUENCE</scope>
    <source>
        <strain evidence="4">Prilba</strain>
    </source>
</reference>
<dbReference type="EMBL" id="WHVB01000001">
    <property type="protein sequence ID" value="KAF8487486.1"/>
    <property type="molecule type" value="Genomic_DNA"/>
</dbReference>
<dbReference type="InterPro" id="IPR056884">
    <property type="entry name" value="NPHP3-like_N"/>
</dbReference>
<dbReference type="InterPro" id="IPR031350">
    <property type="entry name" value="Goodbye_dom"/>
</dbReference>
<keyword evidence="1" id="KW-0677">Repeat</keyword>
<evidence type="ECO:0000313" key="4">
    <source>
        <dbReference type="EMBL" id="KAF8487486.1"/>
    </source>
</evidence>
<evidence type="ECO:0000259" key="2">
    <source>
        <dbReference type="Pfam" id="PF17109"/>
    </source>
</evidence>
<gene>
    <name evidence="4" type="ORF">DFH94DRAFT_841798</name>
</gene>
<dbReference type="Pfam" id="PF24883">
    <property type="entry name" value="NPHP3_N"/>
    <property type="match status" value="1"/>
</dbReference>
<name>A0A9P5N822_9AGAM</name>
<sequence>MSQSHLAASSSSKCQPIINNALKAYQNRTKIDLLAHPLASQLQACDSSSDIIVLLRQQVQGADQSRNDDNRWTKWLDPTINVLFSFSATLGADAGMGLSPATVVFVGIGVLLPEAKDVLASQDTLVDIFGRIETFFRRLETYTEVSPTTEMMDIILQVMVEVLSILGIAMKEIKQGRIKKHVKKLIGRTDMEDALKRLDKLTEEEARMAAAQNLEAAHIADESVRRIDNTVIAVDNTMAGADDRVVGIDDRAPRVDDNVTNVNDNLASVGDQMKGISVGVTSVDDSVEVVGDKVAEVIDGAQIILSQLQAREVFNNLNRSDGKETIQVKQMANDVDQAKQNPIPRVLPTPDMSDQSASSQFRVLFEQALQDYEKQTGIALAKHPLAHKLEKCDTVESVTAVLHEQTEAFSEFWDKDKVLKPLKKAISVLCKISSVANSGRHILGDIGLHFQPVTAVHTGLAVLLSAVKGTINSYDALTDLLESIDHFLNRLDIYTKVPPTDAMSEILVKILVELLSTLALATKQIKEGKPKKILKKLFGEKDVEEVLQRIDRLTQDEARITAAQTLEVVHILFQNMKKVMDDGEASVDHLRDTLKIMQQLASDQNKSKRDNLHKDISNWLSPPDPWKNHNLACKSRHHESASWFIQGDTFSEWKTSEATSSLLWVHGKPGAGKSVF</sequence>
<feature type="non-terminal residue" evidence="4">
    <location>
        <position position="676"/>
    </location>
</feature>
<dbReference type="AlphaFoldDB" id="A0A9P5N822"/>
<proteinExistence type="predicted"/>
<feature type="domain" description="Fungal STAND N-terminal Goodbye" evidence="2">
    <location>
        <begin position="19"/>
        <end position="142"/>
    </location>
</feature>
<reference evidence="4" key="1">
    <citation type="submission" date="2019-10" db="EMBL/GenBank/DDBJ databases">
        <authorList>
            <consortium name="DOE Joint Genome Institute"/>
            <person name="Kuo A."/>
            <person name="Miyauchi S."/>
            <person name="Kiss E."/>
            <person name="Drula E."/>
            <person name="Kohler A."/>
            <person name="Sanchez-Garcia M."/>
            <person name="Andreopoulos B."/>
            <person name="Barry K.W."/>
            <person name="Bonito G."/>
            <person name="Buee M."/>
            <person name="Carver A."/>
            <person name="Chen C."/>
            <person name="Cichocki N."/>
            <person name="Clum A."/>
            <person name="Culley D."/>
            <person name="Crous P.W."/>
            <person name="Fauchery L."/>
            <person name="Girlanda M."/>
            <person name="Hayes R."/>
            <person name="Keri Z."/>
            <person name="LaButti K."/>
            <person name="Lipzen A."/>
            <person name="Lombard V."/>
            <person name="Magnuson J."/>
            <person name="Maillard F."/>
            <person name="Morin E."/>
            <person name="Murat C."/>
            <person name="Nolan M."/>
            <person name="Ohm R."/>
            <person name="Pangilinan J."/>
            <person name="Pereira M."/>
            <person name="Perotto S."/>
            <person name="Peter M."/>
            <person name="Riley R."/>
            <person name="Sitrit Y."/>
            <person name="Stielow B."/>
            <person name="Szollosi G."/>
            <person name="Zifcakova L."/>
            <person name="Stursova M."/>
            <person name="Spatafora J.W."/>
            <person name="Tedersoo L."/>
            <person name="Vaario L.-M."/>
            <person name="Yamada A."/>
            <person name="Yan M."/>
            <person name="Wang P."/>
            <person name="Xu J."/>
            <person name="Bruns T."/>
            <person name="Baldrian P."/>
            <person name="Vilgalys R."/>
            <person name="Henrissat B."/>
            <person name="Grigoriev I.V."/>
            <person name="Hibbett D."/>
            <person name="Nagy L.G."/>
            <person name="Martin F.M."/>
        </authorList>
    </citation>
    <scope>NUCLEOTIDE SEQUENCE</scope>
    <source>
        <strain evidence="4">Prilba</strain>
    </source>
</reference>
<comment type="caution">
    <text evidence="4">The sequence shown here is derived from an EMBL/GenBank/DDBJ whole genome shotgun (WGS) entry which is preliminary data.</text>
</comment>
<evidence type="ECO:0000259" key="3">
    <source>
        <dbReference type="Pfam" id="PF24883"/>
    </source>
</evidence>
<evidence type="ECO:0000256" key="1">
    <source>
        <dbReference type="ARBA" id="ARBA00022737"/>
    </source>
</evidence>
<protein>
    <recommendedName>
        <fullName evidence="6">Fungal STAND N-terminal Goodbye domain-containing protein</fullName>
    </recommendedName>
</protein>
<evidence type="ECO:0008006" key="6">
    <source>
        <dbReference type="Google" id="ProtNLM"/>
    </source>
</evidence>